<evidence type="ECO:0000313" key="5">
    <source>
        <dbReference type="Proteomes" id="UP000230796"/>
    </source>
</evidence>
<dbReference type="Pfam" id="PF13473">
    <property type="entry name" value="Cupredoxin_1"/>
    <property type="match status" value="1"/>
</dbReference>
<evidence type="ECO:0000259" key="3">
    <source>
        <dbReference type="Pfam" id="PF13473"/>
    </source>
</evidence>
<accession>A0A2H0VI90</accession>
<feature type="domain" description="EfeO-type cupredoxin-like" evidence="3">
    <location>
        <begin position="259"/>
        <end position="340"/>
    </location>
</feature>
<dbReference type="InterPro" id="IPR028096">
    <property type="entry name" value="EfeO_Cupredoxin"/>
</dbReference>
<feature type="transmembrane region" description="Helical" evidence="1">
    <location>
        <begin position="131"/>
        <end position="155"/>
    </location>
</feature>
<dbReference type="PANTHER" id="PTHR42208:SF1">
    <property type="entry name" value="HEAVY METAL TRANSPORTER"/>
    <property type="match status" value="1"/>
</dbReference>
<feature type="transmembrane region" description="Helical" evidence="1">
    <location>
        <begin position="58"/>
        <end position="79"/>
    </location>
</feature>
<evidence type="ECO:0000313" key="4">
    <source>
        <dbReference type="EMBL" id="PIR98793.1"/>
    </source>
</evidence>
<proteinExistence type="predicted"/>
<name>A0A2H0VI90_9BACT</name>
<dbReference type="InterPro" id="IPR039447">
    <property type="entry name" value="UreH-like_TM_dom"/>
</dbReference>
<dbReference type="Pfam" id="PF13386">
    <property type="entry name" value="DsbD_2"/>
    <property type="match status" value="1"/>
</dbReference>
<feature type="transmembrane region" description="Helical" evidence="1">
    <location>
        <begin position="167"/>
        <end position="185"/>
    </location>
</feature>
<comment type="caution">
    <text evidence="4">The sequence shown here is derived from an EMBL/GenBank/DDBJ whole genome shotgun (WGS) entry which is preliminary data.</text>
</comment>
<keyword evidence="1" id="KW-0812">Transmembrane</keyword>
<feature type="transmembrane region" description="Helical" evidence="1">
    <location>
        <begin position="91"/>
        <end position="111"/>
    </location>
</feature>
<organism evidence="4 5">
    <name type="scientific">Candidatus Collierbacteria bacterium CG10_big_fil_rev_8_21_14_0_10_44_9</name>
    <dbReference type="NCBI Taxonomy" id="1974535"/>
    <lineage>
        <taxon>Bacteria</taxon>
        <taxon>Candidatus Collieribacteriota</taxon>
    </lineage>
</organism>
<protein>
    <recommendedName>
        <fullName evidence="6">Urease accessory protein UreH-like transmembrane domain-containing protein</fullName>
    </recommendedName>
</protein>
<dbReference type="InterPro" id="IPR008972">
    <property type="entry name" value="Cupredoxin"/>
</dbReference>
<dbReference type="EMBL" id="PFAF01000060">
    <property type="protein sequence ID" value="PIR98793.1"/>
    <property type="molecule type" value="Genomic_DNA"/>
</dbReference>
<feature type="domain" description="Urease accessory protein UreH-like transmembrane" evidence="2">
    <location>
        <begin position="6"/>
        <end position="212"/>
    </location>
</feature>
<dbReference type="AlphaFoldDB" id="A0A2H0VI90"/>
<dbReference type="PANTHER" id="PTHR42208">
    <property type="entry name" value="HEAVY METAL TRANSPORTER-RELATED"/>
    <property type="match status" value="1"/>
</dbReference>
<feature type="transmembrane region" description="Helical" evidence="1">
    <location>
        <begin position="197"/>
        <end position="221"/>
    </location>
</feature>
<evidence type="ECO:0008006" key="6">
    <source>
        <dbReference type="Google" id="ProtNLM"/>
    </source>
</evidence>
<evidence type="ECO:0000256" key="1">
    <source>
        <dbReference type="SAM" id="Phobius"/>
    </source>
</evidence>
<evidence type="ECO:0000259" key="2">
    <source>
        <dbReference type="Pfam" id="PF13386"/>
    </source>
</evidence>
<dbReference type="Proteomes" id="UP000230796">
    <property type="component" value="Unassembled WGS sequence"/>
</dbReference>
<dbReference type="Gene3D" id="2.60.40.420">
    <property type="entry name" value="Cupredoxins - blue copper proteins"/>
    <property type="match status" value="1"/>
</dbReference>
<keyword evidence="1" id="KW-0472">Membrane</keyword>
<reference evidence="5" key="1">
    <citation type="submission" date="2017-09" db="EMBL/GenBank/DDBJ databases">
        <title>Depth-based differentiation of microbial function through sediment-hosted aquifers and enrichment of novel symbionts in the deep terrestrial subsurface.</title>
        <authorList>
            <person name="Probst A.J."/>
            <person name="Ladd B."/>
            <person name="Jarett J.K."/>
            <person name="Geller-Mcgrath D.E."/>
            <person name="Sieber C.M.K."/>
            <person name="Emerson J.B."/>
            <person name="Anantharaman K."/>
            <person name="Thomas B.C."/>
            <person name="Malmstrom R."/>
            <person name="Stieglmeier M."/>
            <person name="Klingl A."/>
            <person name="Woyke T."/>
            <person name="Ryan C.M."/>
            <person name="Banfield J.F."/>
        </authorList>
    </citation>
    <scope>NUCLEOTIDE SEQUENCE [LARGE SCALE GENOMIC DNA]</scope>
</reference>
<sequence length="344" mass="37125">MNLWLILLTGLTSGGVTCASMQGGILASTIANQKKEKIVPGFGVDDWGGVASFLTTKLITHMILGFFLGWLGFTITFSLDTRLFFQGFAALFMFASAMNLLEVHPIFRFMAFTPPKFARSLIKSNTTTDRLFAPGLLGFLTILIPCGVTQAMEILAISSGSPLQGTLIMGTFVLGTAPMFVLIGIATAKLSEVWRVYFLRIAAILLIAMALYSANGILQVIDSSYSLQRLGPRIVKLLPPYDTAPRRGALTPTIVGGVQSVTINILNSGYSPKHFTVKVGIPVKLTVNAGEVYSCATAFTFHAFGINAFVKPNTSQIFTFTPDKKGLYTFSCSMGMYSGSMEVI</sequence>
<gene>
    <name evidence="4" type="ORF">COT87_02880</name>
</gene>
<keyword evidence="1" id="KW-1133">Transmembrane helix</keyword>
<dbReference type="SUPFAM" id="SSF49503">
    <property type="entry name" value="Cupredoxins"/>
    <property type="match status" value="1"/>
</dbReference>